<feature type="signal peptide" evidence="1">
    <location>
        <begin position="1"/>
        <end position="23"/>
    </location>
</feature>
<evidence type="ECO:0000313" key="3">
    <source>
        <dbReference type="Proteomes" id="UP000614334"/>
    </source>
</evidence>
<accession>A0A8H7IFD2</accession>
<dbReference type="AlphaFoldDB" id="A0A8H7IFD2"/>
<gene>
    <name evidence="2" type="ORF">RHS01_03670</name>
</gene>
<feature type="chain" id="PRO_5034354643" description="Transmembrane protein" evidence="1">
    <location>
        <begin position="24"/>
        <end position="190"/>
    </location>
</feature>
<keyword evidence="1" id="KW-0732">Signal</keyword>
<sequence>MFVLNRLATIFFFVLSMTFLVSALPTVVANAKDLTVRNDASDLSTLVVALQADVDVCVNTIAGLTASADISAQIEILVGKINTCAAAILALGTNINVDASAQADIAVKVGAIVTAIVQLGLSLSAKLDILIVLGLFAKVDVCLQLLLTNLGVCVSGIVTLVAKAVANIGVGVFANVHLGLCAQVLGLISL</sequence>
<protein>
    <recommendedName>
        <fullName evidence="4">Transmembrane protein</fullName>
    </recommendedName>
</protein>
<organism evidence="2 3">
    <name type="scientific">Rhizoctonia solani</name>
    <dbReference type="NCBI Taxonomy" id="456999"/>
    <lineage>
        <taxon>Eukaryota</taxon>
        <taxon>Fungi</taxon>
        <taxon>Dikarya</taxon>
        <taxon>Basidiomycota</taxon>
        <taxon>Agaricomycotina</taxon>
        <taxon>Agaricomycetes</taxon>
        <taxon>Cantharellales</taxon>
        <taxon>Ceratobasidiaceae</taxon>
        <taxon>Rhizoctonia</taxon>
    </lineage>
</organism>
<name>A0A8H7IFD2_9AGAM</name>
<dbReference type="Proteomes" id="UP000614334">
    <property type="component" value="Unassembled WGS sequence"/>
</dbReference>
<evidence type="ECO:0008006" key="4">
    <source>
        <dbReference type="Google" id="ProtNLM"/>
    </source>
</evidence>
<dbReference type="EMBL" id="JACYCF010000004">
    <property type="protein sequence ID" value="KAF8757598.1"/>
    <property type="molecule type" value="Genomic_DNA"/>
</dbReference>
<comment type="caution">
    <text evidence="2">The sequence shown here is derived from an EMBL/GenBank/DDBJ whole genome shotgun (WGS) entry which is preliminary data.</text>
</comment>
<evidence type="ECO:0000313" key="2">
    <source>
        <dbReference type="EMBL" id="KAF8757598.1"/>
    </source>
</evidence>
<evidence type="ECO:0000256" key="1">
    <source>
        <dbReference type="SAM" id="SignalP"/>
    </source>
</evidence>
<reference evidence="2" key="1">
    <citation type="submission" date="2020-09" db="EMBL/GenBank/DDBJ databases">
        <title>Comparative genome analyses of four rice-infecting Rhizoctonia solani isolates reveal extensive enrichment of homogalacturonan modification genes.</title>
        <authorList>
            <person name="Lee D.-Y."/>
            <person name="Jeon J."/>
            <person name="Kim K.-T."/>
            <person name="Cheong K."/>
            <person name="Song H."/>
            <person name="Choi G."/>
            <person name="Ko J."/>
            <person name="Opiyo S.O."/>
            <person name="Zuo S."/>
            <person name="Madhav S."/>
            <person name="Lee Y.-H."/>
            <person name="Wang G.-L."/>
        </authorList>
    </citation>
    <scope>NUCLEOTIDE SEQUENCE</scope>
    <source>
        <strain evidence="2">AG1-IA B2</strain>
    </source>
</reference>
<proteinExistence type="predicted"/>